<feature type="transmembrane region" description="Helical" evidence="1">
    <location>
        <begin position="7"/>
        <end position="24"/>
    </location>
</feature>
<evidence type="ECO:0000313" key="3">
    <source>
        <dbReference type="Proteomes" id="UP000092578"/>
    </source>
</evidence>
<name>A0A1B9B2H0_9BACI</name>
<evidence type="ECO:0000256" key="1">
    <source>
        <dbReference type="SAM" id="Phobius"/>
    </source>
</evidence>
<dbReference type="EMBL" id="MAYT01000009">
    <property type="protein sequence ID" value="OCA90319.1"/>
    <property type="molecule type" value="Genomic_DNA"/>
</dbReference>
<proteinExistence type="predicted"/>
<evidence type="ECO:0000313" key="2">
    <source>
        <dbReference type="EMBL" id="OCA90319.1"/>
    </source>
</evidence>
<dbReference type="Proteomes" id="UP000092578">
    <property type="component" value="Unassembled WGS sequence"/>
</dbReference>
<keyword evidence="3" id="KW-1185">Reference proteome</keyword>
<sequence length="99" mass="11504">MKHFKFFVFQSILFSVFFVFNFYFNEYISPPFTGVDLIATCMFVLLAILVWKPIDRFYTHFSDIRFRVKVLLSIPSFILASLLGGITLSLLTGEAMLML</sequence>
<keyword evidence="1" id="KW-0812">Transmembrane</keyword>
<accession>A0A1B9B2H0</accession>
<keyword evidence="1" id="KW-1133">Transmembrane helix</keyword>
<organism evidence="2 3">
    <name type="scientific">Pseudobacillus wudalianchiensis</name>
    <dbReference type="NCBI Taxonomy" id="1743143"/>
    <lineage>
        <taxon>Bacteria</taxon>
        <taxon>Bacillati</taxon>
        <taxon>Bacillota</taxon>
        <taxon>Bacilli</taxon>
        <taxon>Bacillales</taxon>
        <taxon>Bacillaceae</taxon>
        <taxon>Pseudobacillus</taxon>
    </lineage>
</organism>
<comment type="caution">
    <text evidence="2">The sequence shown here is derived from an EMBL/GenBank/DDBJ whole genome shotgun (WGS) entry which is preliminary data.</text>
</comment>
<feature type="transmembrane region" description="Helical" evidence="1">
    <location>
        <begin position="30"/>
        <end position="50"/>
    </location>
</feature>
<gene>
    <name evidence="2" type="ORF">A8F95_21250</name>
</gene>
<protein>
    <submittedName>
        <fullName evidence="2">Uncharacterized protein</fullName>
    </submittedName>
</protein>
<reference evidence="3" key="1">
    <citation type="submission" date="2016-05" db="EMBL/GenBank/DDBJ databases">
        <authorList>
            <person name="Liu B."/>
            <person name="Wang J."/>
            <person name="Zhu Y."/>
            <person name="Liu G."/>
            <person name="Chen Q."/>
            <person name="Chen Z."/>
            <person name="Lan J."/>
            <person name="Che J."/>
            <person name="Ge C."/>
            <person name="Shi H."/>
            <person name="Pan Z."/>
            <person name="Liu X."/>
        </authorList>
    </citation>
    <scope>NUCLEOTIDE SEQUENCE [LARGE SCALE GENOMIC DNA]</scope>
    <source>
        <strain evidence="3">FJAT-27215</strain>
    </source>
</reference>
<feature type="transmembrane region" description="Helical" evidence="1">
    <location>
        <begin position="70"/>
        <end position="91"/>
    </location>
</feature>
<dbReference type="AlphaFoldDB" id="A0A1B9B2H0"/>
<keyword evidence="1" id="KW-0472">Membrane</keyword>